<keyword evidence="2" id="KW-0732">Signal</keyword>
<dbReference type="InterPro" id="IPR050491">
    <property type="entry name" value="AmpC-like"/>
</dbReference>
<dbReference type="EMBL" id="WBOT01000001">
    <property type="protein sequence ID" value="KAB2335737.1"/>
    <property type="molecule type" value="Genomic_DNA"/>
</dbReference>
<evidence type="ECO:0000259" key="3">
    <source>
        <dbReference type="Pfam" id="PF00144"/>
    </source>
</evidence>
<dbReference type="Gene3D" id="3.40.710.10">
    <property type="entry name" value="DD-peptidase/beta-lactamase superfamily"/>
    <property type="match status" value="1"/>
</dbReference>
<dbReference type="Proteomes" id="UP000441354">
    <property type="component" value="Unassembled WGS sequence"/>
</dbReference>
<protein>
    <submittedName>
        <fullName evidence="4">Beta-lactamase family protein</fullName>
    </submittedName>
</protein>
<feature type="signal peptide" evidence="2">
    <location>
        <begin position="1"/>
        <end position="22"/>
    </location>
</feature>
<comment type="caution">
    <text evidence="4">The sequence shown here is derived from an EMBL/GenBank/DDBJ whole genome shotgun (WGS) entry which is preliminary data.</text>
</comment>
<feature type="transmembrane region" description="Helical" evidence="1">
    <location>
        <begin position="439"/>
        <end position="460"/>
    </location>
</feature>
<keyword evidence="1" id="KW-0812">Transmembrane</keyword>
<dbReference type="PANTHER" id="PTHR46825">
    <property type="entry name" value="D-ALANYL-D-ALANINE-CARBOXYPEPTIDASE/ENDOPEPTIDASE AMPH"/>
    <property type="match status" value="1"/>
</dbReference>
<gene>
    <name evidence="4" type="ORF">F7732_03995</name>
</gene>
<accession>A0A7V7RRZ0</accession>
<feature type="chain" id="PRO_5031046129" evidence="2">
    <location>
        <begin position="23"/>
        <end position="470"/>
    </location>
</feature>
<keyword evidence="1" id="KW-0472">Membrane</keyword>
<dbReference type="SUPFAM" id="SSF56601">
    <property type="entry name" value="beta-lactamase/transpeptidase-like"/>
    <property type="match status" value="1"/>
</dbReference>
<reference evidence="4 5" key="1">
    <citation type="journal article" date="2014" name="Arch. Microbiol.">
        <title>Bacillus mesophilum sp. nov., strain IITR-54T, a novel 4-chlorobiphenyl dechlorinating bacterium.</title>
        <authorList>
            <person name="Manickam N."/>
            <person name="Singh N.K."/>
            <person name="Bajaj A."/>
            <person name="Kumar R.M."/>
            <person name="Kaur G."/>
            <person name="Kaur N."/>
            <person name="Bala M."/>
            <person name="Kumar A."/>
            <person name="Mayilraj S."/>
        </authorList>
    </citation>
    <scope>NUCLEOTIDE SEQUENCE [LARGE SCALE GENOMIC DNA]</scope>
    <source>
        <strain evidence="4 5">IITR-54</strain>
    </source>
</reference>
<keyword evidence="1" id="KW-1133">Transmembrane helix</keyword>
<organism evidence="4 5">
    <name type="scientific">Bacillus mesophilum</name>
    <dbReference type="NCBI Taxonomy" id="1071718"/>
    <lineage>
        <taxon>Bacteria</taxon>
        <taxon>Bacillati</taxon>
        <taxon>Bacillota</taxon>
        <taxon>Bacilli</taxon>
        <taxon>Bacillales</taxon>
        <taxon>Bacillaceae</taxon>
        <taxon>Bacillus</taxon>
    </lineage>
</organism>
<evidence type="ECO:0000313" key="5">
    <source>
        <dbReference type="Proteomes" id="UP000441354"/>
    </source>
</evidence>
<dbReference type="AlphaFoldDB" id="A0A7V7RRZ0"/>
<evidence type="ECO:0000313" key="4">
    <source>
        <dbReference type="EMBL" id="KAB2335737.1"/>
    </source>
</evidence>
<dbReference type="InterPro" id="IPR001466">
    <property type="entry name" value="Beta-lactam-related"/>
</dbReference>
<dbReference type="RefSeq" id="WP_151572347.1">
    <property type="nucleotide sequence ID" value="NZ_WBOT01000001.1"/>
</dbReference>
<dbReference type="PANTHER" id="PTHR46825:SF9">
    <property type="entry name" value="BETA-LACTAMASE-RELATED DOMAIN-CONTAINING PROTEIN"/>
    <property type="match status" value="1"/>
</dbReference>
<evidence type="ECO:0000256" key="1">
    <source>
        <dbReference type="SAM" id="Phobius"/>
    </source>
</evidence>
<feature type="transmembrane region" description="Helical" evidence="1">
    <location>
        <begin position="399"/>
        <end position="419"/>
    </location>
</feature>
<dbReference type="OrthoDB" id="846150at2"/>
<sequence length="470" mass="53873">MKRYLVLLIIFLTIVPSFEVSAQNNYHDRINEYIRDAMDQYQIPGAALTIIDGGEVLINEQWGALSNGEIITDNTPFLTGSLSKPFTALAILMLMEEGRIELEQSIDTYLPEFQYAAPHENKITVYHLLRQTSGIAQYDGLKVTDRDNFKNWDIAAAVRELSGVKLAHSPGEKYEYNSANYLLLGRIVENVSGTDYDEYVINHIFKPLDMNHTGANAEQVRKLNLIAGFESWFGKPVKSKFLYDQAGAPYGYIVSTANDLTKFLTFLLEGNKNIISEEGMKLFTSLPEDGNSYGIGWHFNEEGRFLFHGGATRDYRAEMYFRPEIHQAAILLTNKYHSLEDPQVYFMMNGIRDLLIHDHTDALPEQSHLFQWILLAIIFFLVILAIMRIMRKNQTKKRYLSYIFSSMFLFIAIGAIPMIVMTQQIPWRSFQIFAPDLAFLVYSLMFLFLLHAVIPLKFFFSKDKSSSTAN</sequence>
<proteinExistence type="predicted"/>
<name>A0A7V7RRZ0_9BACI</name>
<evidence type="ECO:0000256" key="2">
    <source>
        <dbReference type="SAM" id="SignalP"/>
    </source>
</evidence>
<feature type="transmembrane region" description="Helical" evidence="1">
    <location>
        <begin position="369"/>
        <end position="387"/>
    </location>
</feature>
<keyword evidence="5" id="KW-1185">Reference proteome</keyword>
<feature type="domain" description="Beta-lactamase-related" evidence="3">
    <location>
        <begin position="31"/>
        <end position="342"/>
    </location>
</feature>
<dbReference type="Pfam" id="PF00144">
    <property type="entry name" value="Beta-lactamase"/>
    <property type="match status" value="1"/>
</dbReference>
<dbReference type="InterPro" id="IPR012338">
    <property type="entry name" value="Beta-lactam/transpept-like"/>
</dbReference>